<evidence type="ECO:0000256" key="3">
    <source>
        <dbReference type="ARBA" id="ARBA00010617"/>
    </source>
</evidence>
<comment type="similarity">
    <text evidence="3">Belongs to the cytochrome P450 family.</text>
</comment>
<keyword evidence="5" id="KW-0812">Transmembrane</keyword>
<comment type="cofactor">
    <cofactor evidence="1 12">
        <name>heme</name>
        <dbReference type="ChEBI" id="CHEBI:30413"/>
    </cofactor>
</comment>
<comment type="caution">
    <text evidence="13">The sequence shown here is derived from an EMBL/GenBank/DDBJ whole genome shotgun (WGS) entry which is preliminary data.</text>
</comment>
<dbReference type="InterPro" id="IPR036396">
    <property type="entry name" value="Cyt_P450_sf"/>
</dbReference>
<dbReference type="InterPro" id="IPR001128">
    <property type="entry name" value="Cyt_P450"/>
</dbReference>
<keyword evidence="8" id="KW-0560">Oxidoreductase</keyword>
<keyword evidence="9 12" id="KW-0408">Iron</keyword>
<dbReference type="SUPFAM" id="SSF48264">
    <property type="entry name" value="Cytochrome P450"/>
    <property type="match status" value="1"/>
</dbReference>
<comment type="subcellular location">
    <subcellularLocation>
        <location evidence="2">Membrane</location>
    </subcellularLocation>
</comment>
<keyword evidence="10" id="KW-0503">Monooxygenase</keyword>
<evidence type="ECO:0000256" key="6">
    <source>
        <dbReference type="ARBA" id="ARBA00022723"/>
    </source>
</evidence>
<dbReference type="OrthoDB" id="6692864at2759"/>
<dbReference type="Gene3D" id="1.10.630.10">
    <property type="entry name" value="Cytochrome P450"/>
    <property type="match status" value="1"/>
</dbReference>
<dbReference type="GO" id="GO:0004497">
    <property type="term" value="F:monooxygenase activity"/>
    <property type="evidence" value="ECO:0007669"/>
    <property type="project" value="UniProtKB-KW"/>
</dbReference>
<evidence type="ECO:0000256" key="8">
    <source>
        <dbReference type="ARBA" id="ARBA00023002"/>
    </source>
</evidence>
<dbReference type="PANTHER" id="PTHR24305:SF112">
    <property type="entry name" value="L-ORNITHINE-N5-MONOOXYGENASE (EUROFUNG)"/>
    <property type="match status" value="1"/>
</dbReference>
<dbReference type="CDD" id="cd11061">
    <property type="entry name" value="CYP67-like"/>
    <property type="match status" value="1"/>
</dbReference>
<dbReference type="GO" id="GO:0020037">
    <property type="term" value="F:heme binding"/>
    <property type="evidence" value="ECO:0007669"/>
    <property type="project" value="InterPro"/>
</dbReference>
<accession>A0A2C5YMC1</accession>
<keyword evidence="7" id="KW-1133">Transmembrane helix</keyword>
<evidence type="ECO:0000256" key="4">
    <source>
        <dbReference type="ARBA" id="ARBA00022617"/>
    </source>
</evidence>
<dbReference type="Pfam" id="PF00067">
    <property type="entry name" value="p450"/>
    <property type="match status" value="1"/>
</dbReference>
<keyword evidence="4 12" id="KW-0349">Heme</keyword>
<proteinExistence type="inferred from homology"/>
<evidence type="ECO:0008006" key="15">
    <source>
        <dbReference type="Google" id="ProtNLM"/>
    </source>
</evidence>
<gene>
    <name evidence="13" type="ORF">CDD82_375</name>
</gene>
<protein>
    <recommendedName>
        <fullName evidence="15">Cytochrome P450</fullName>
    </recommendedName>
</protein>
<dbReference type="Proteomes" id="UP000224854">
    <property type="component" value="Unassembled WGS sequence"/>
</dbReference>
<evidence type="ECO:0000256" key="2">
    <source>
        <dbReference type="ARBA" id="ARBA00004370"/>
    </source>
</evidence>
<evidence type="ECO:0000256" key="10">
    <source>
        <dbReference type="ARBA" id="ARBA00023033"/>
    </source>
</evidence>
<dbReference type="GO" id="GO:0005506">
    <property type="term" value="F:iron ion binding"/>
    <property type="evidence" value="ECO:0007669"/>
    <property type="project" value="InterPro"/>
</dbReference>
<evidence type="ECO:0000313" key="14">
    <source>
        <dbReference type="Proteomes" id="UP000224854"/>
    </source>
</evidence>
<keyword evidence="6 12" id="KW-0479">Metal-binding</keyword>
<organism evidence="13 14">
    <name type="scientific">Ophiocordyceps australis</name>
    <dbReference type="NCBI Taxonomy" id="1399860"/>
    <lineage>
        <taxon>Eukaryota</taxon>
        <taxon>Fungi</taxon>
        <taxon>Dikarya</taxon>
        <taxon>Ascomycota</taxon>
        <taxon>Pezizomycotina</taxon>
        <taxon>Sordariomycetes</taxon>
        <taxon>Hypocreomycetidae</taxon>
        <taxon>Hypocreales</taxon>
        <taxon>Ophiocordycipitaceae</taxon>
        <taxon>Ophiocordyceps</taxon>
    </lineage>
</organism>
<dbReference type="InterPro" id="IPR050121">
    <property type="entry name" value="Cytochrome_P450_monoxygenase"/>
</dbReference>
<dbReference type="PRINTS" id="PR00385">
    <property type="entry name" value="P450"/>
</dbReference>
<evidence type="ECO:0000256" key="7">
    <source>
        <dbReference type="ARBA" id="ARBA00022989"/>
    </source>
</evidence>
<keyword evidence="11" id="KW-0472">Membrane</keyword>
<sequence length="418" mass="47119">MHCSTPRDTGPNEVTIFNPEALIKLDGPGNRSIKSDWYDFLMPDMGVTTIRNKAFHDERRKVWTQAFSAKALPWYEHQMVEHAAKLETLISEAAQNNKTVQFGSLAYWFSFDVMGMFALAKSFNMLHDKKWHYAIANLRRAMAILGPLSAVPWLAQIGFKFLKGYWVVKDWHSMTGWCRERMEERVKMDDEGTSIASYLIADAKSRDAVAKEHHLLAGEAIVAIVAGSDTVAPTLVFLFYQLARNPALAQKLFHELQSIDLLDLHALQKLPFLNALINETLRLHPAVPTGGYRDSPPQGCTIAGRFIPGNTTIVAPRYSIFRSETCYHDANEFVPERWTSRPELVKDSRSFLPFAQGRYTCLGKALALSELRVVTALLVSKYHIRFPQGEAGESVERDLRDQFTAAPGGLGLVFEARE</sequence>
<evidence type="ECO:0000256" key="9">
    <source>
        <dbReference type="ARBA" id="ARBA00023004"/>
    </source>
</evidence>
<dbReference type="PRINTS" id="PR00463">
    <property type="entry name" value="EP450I"/>
</dbReference>
<evidence type="ECO:0000256" key="12">
    <source>
        <dbReference type="PIRSR" id="PIRSR602401-1"/>
    </source>
</evidence>
<dbReference type="AlphaFoldDB" id="A0A2C5YMC1"/>
<dbReference type="EMBL" id="NJEU01001087">
    <property type="protein sequence ID" value="PHH68650.1"/>
    <property type="molecule type" value="Genomic_DNA"/>
</dbReference>
<evidence type="ECO:0000256" key="5">
    <source>
        <dbReference type="ARBA" id="ARBA00022692"/>
    </source>
</evidence>
<feature type="binding site" description="axial binding residue" evidence="12">
    <location>
        <position position="361"/>
    </location>
    <ligand>
        <name>heme</name>
        <dbReference type="ChEBI" id="CHEBI:30413"/>
    </ligand>
    <ligandPart>
        <name>Fe</name>
        <dbReference type="ChEBI" id="CHEBI:18248"/>
    </ligandPart>
</feature>
<evidence type="ECO:0000313" key="13">
    <source>
        <dbReference type="EMBL" id="PHH68650.1"/>
    </source>
</evidence>
<dbReference type="GO" id="GO:0016705">
    <property type="term" value="F:oxidoreductase activity, acting on paired donors, with incorporation or reduction of molecular oxygen"/>
    <property type="evidence" value="ECO:0007669"/>
    <property type="project" value="InterPro"/>
</dbReference>
<name>A0A2C5YMC1_9HYPO</name>
<evidence type="ECO:0000256" key="1">
    <source>
        <dbReference type="ARBA" id="ARBA00001971"/>
    </source>
</evidence>
<keyword evidence="14" id="KW-1185">Reference proteome</keyword>
<dbReference type="PANTHER" id="PTHR24305">
    <property type="entry name" value="CYTOCHROME P450"/>
    <property type="match status" value="1"/>
</dbReference>
<evidence type="ECO:0000256" key="11">
    <source>
        <dbReference type="ARBA" id="ARBA00023136"/>
    </source>
</evidence>
<dbReference type="InterPro" id="IPR002401">
    <property type="entry name" value="Cyt_P450_E_grp-I"/>
</dbReference>
<reference evidence="13 14" key="1">
    <citation type="submission" date="2017-06" db="EMBL/GenBank/DDBJ databases">
        <title>Ant-infecting Ophiocordyceps genomes reveal a high diversity of potential behavioral manipulation genes and a possible major role for enterotoxins.</title>
        <authorList>
            <person name="De Bekker C."/>
            <person name="Evans H.C."/>
            <person name="Brachmann A."/>
            <person name="Hughes D.P."/>
        </authorList>
    </citation>
    <scope>NUCLEOTIDE SEQUENCE [LARGE SCALE GENOMIC DNA]</scope>
    <source>
        <strain evidence="13 14">1348a</strain>
    </source>
</reference>
<dbReference type="GO" id="GO:0016020">
    <property type="term" value="C:membrane"/>
    <property type="evidence" value="ECO:0007669"/>
    <property type="project" value="UniProtKB-SubCell"/>
</dbReference>